<evidence type="ECO:0000259" key="5">
    <source>
        <dbReference type="SMART" id="SM00838"/>
    </source>
</evidence>
<feature type="domain" description="Elongation factor EFG" evidence="5">
    <location>
        <begin position="72"/>
        <end position="159"/>
    </location>
</feature>
<dbReference type="EMBL" id="CAXKWB010018308">
    <property type="protein sequence ID" value="CAL4120666.1"/>
    <property type="molecule type" value="Genomic_DNA"/>
</dbReference>
<dbReference type="AlphaFoldDB" id="A0AAV2RBS4"/>
<proteinExistence type="predicted"/>
<dbReference type="Pfam" id="PF03764">
    <property type="entry name" value="EFG_IV"/>
    <property type="match status" value="1"/>
</dbReference>
<dbReference type="SUPFAM" id="SSF54980">
    <property type="entry name" value="EF-G C-terminal domain-like"/>
    <property type="match status" value="1"/>
</dbReference>
<evidence type="ECO:0000256" key="1">
    <source>
        <dbReference type="ARBA" id="ARBA00022741"/>
    </source>
</evidence>
<evidence type="ECO:0000256" key="3">
    <source>
        <dbReference type="ARBA" id="ARBA00023128"/>
    </source>
</evidence>
<dbReference type="GO" id="GO:0005525">
    <property type="term" value="F:GTP binding"/>
    <property type="evidence" value="ECO:0007669"/>
    <property type="project" value="UniProtKB-KW"/>
</dbReference>
<dbReference type="Proteomes" id="UP001497623">
    <property type="component" value="Unassembled WGS sequence"/>
</dbReference>
<dbReference type="PANTHER" id="PTHR43261">
    <property type="entry name" value="TRANSLATION ELONGATION FACTOR G-RELATED"/>
    <property type="match status" value="1"/>
</dbReference>
<evidence type="ECO:0000256" key="4">
    <source>
        <dbReference type="ARBA" id="ARBA00023134"/>
    </source>
</evidence>
<keyword evidence="7" id="KW-1185">Reference proteome</keyword>
<keyword evidence="2" id="KW-0648">Protein biosynthesis</keyword>
<dbReference type="Pfam" id="PF00679">
    <property type="entry name" value="EFG_C"/>
    <property type="match status" value="1"/>
</dbReference>
<evidence type="ECO:0000313" key="7">
    <source>
        <dbReference type="Proteomes" id="UP001497623"/>
    </source>
</evidence>
<dbReference type="InterPro" id="IPR005517">
    <property type="entry name" value="Transl_elong_EFG/EF2_IV"/>
</dbReference>
<comment type="caution">
    <text evidence="6">The sequence shown here is derived from an EMBL/GenBank/DDBJ whole genome shotgun (WGS) entry which is preliminary data.</text>
</comment>
<dbReference type="InterPro" id="IPR020568">
    <property type="entry name" value="Ribosomal_Su5_D2-typ_SF"/>
</dbReference>
<dbReference type="GO" id="GO:0032790">
    <property type="term" value="P:ribosome disassembly"/>
    <property type="evidence" value="ECO:0007669"/>
    <property type="project" value="TreeGrafter"/>
</dbReference>
<dbReference type="SUPFAM" id="SSF54211">
    <property type="entry name" value="Ribosomal protein S5 domain 2-like"/>
    <property type="match status" value="1"/>
</dbReference>
<protein>
    <recommendedName>
        <fullName evidence="5">Elongation factor EFG domain-containing protein</fullName>
    </recommendedName>
</protein>
<keyword evidence="4" id="KW-0342">GTP-binding</keyword>
<dbReference type="FunFam" id="3.30.70.240:FF:000001">
    <property type="entry name" value="Elongation factor G"/>
    <property type="match status" value="1"/>
</dbReference>
<dbReference type="GO" id="GO:0032543">
    <property type="term" value="P:mitochondrial translation"/>
    <property type="evidence" value="ECO:0007669"/>
    <property type="project" value="TreeGrafter"/>
</dbReference>
<dbReference type="CDD" id="cd03713">
    <property type="entry name" value="EFG_mtEFG_C"/>
    <property type="match status" value="1"/>
</dbReference>
<organism evidence="6 7">
    <name type="scientific">Meganyctiphanes norvegica</name>
    <name type="common">Northern krill</name>
    <name type="synonym">Thysanopoda norvegica</name>
    <dbReference type="NCBI Taxonomy" id="48144"/>
    <lineage>
        <taxon>Eukaryota</taxon>
        <taxon>Metazoa</taxon>
        <taxon>Ecdysozoa</taxon>
        <taxon>Arthropoda</taxon>
        <taxon>Crustacea</taxon>
        <taxon>Multicrustacea</taxon>
        <taxon>Malacostraca</taxon>
        <taxon>Eumalacostraca</taxon>
        <taxon>Eucarida</taxon>
        <taxon>Euphausiacea</taxon>
        <taxon>Euphausiidae</taxon>
        <taxon>Meganyctiphanes</taxon>
    </lineage>
</organism>
<sequence>YQNLSNINRKTMSAVNRGVSAAMGSGPILGFPLMGIKVWLHHLDVGKRTSETIVAAAAAQCLQQIVKASDCRLLEPFMKLEILVDDLYNSSVLADLSKRRGNILSISQKQDMKVINAECPLSELVGYSNSLRSITSGMATFTMELSHYVPMTSHQEAKAVQQVTGFEPL</sequence>
<dbReference type="InterPro" id="IPR035649">
    <property type="entry name" value="EFG_V"/>
</dbReference>
<dbReference type="InterPro" id="IPR014721">
    <property type="entry name" value="Ribsml_uS5_D2-typ_fold_subgr"/>
</dbReference>
<dbReference type="InterPro" id="IPR000640">
    <property type="entry name" value="EFG_V-like"/>
</dbReference>
<keyword evidence="3" id="KW-0496">Mitochondrion</keyword>
<dbReference type="Gene3D" id="3.30.230.10">
    <property type="match status" value="1"/>
</dbReference>
<dbReference type="SMART" id="SM00838">
    <property type="entry name" value="EFG_C"/>
    <property type="match status" value="1"/>
</dbReference>
<keyword evidence="1" id="KW-0547">Nucleotide-binding</keyword>
<feature type="non-terminal residue" evidence="6">
    <location>
        <position position="1"/>
    </location>
</feature>
<accession>A0AAV2RBS4</accession>
<dbReference type="Gene3D" id="3.30.70.240">
    <property type="match status" value="1"/>
</dbReference>
<dbReference type="InterPro" id="IPR035647">
    <property type="entry name" value="EFG_III/V"/>
</dbReference>
<evidence type="ECO:0000256" key="2">
    <source>
        <dbReference type="ARBA" id="ARBA00022917"/>
    </source>
</evidence>
<gene>
    <name evidence="6" type="ORF">MNOR_LOCUS22091</name>
</gene>
<dbReference type="PANTHER" id="PTHR43261:SF1">
    <property type="entry name" value="RIBOSOME-RELEASING FACTOR 2, MITOCHONDRIAL"/>
    <property type="match status" value="1"/>
</dbReference>
<dbReference type="GO" id="GO:0003924">
    <property type="term" value="F:GTPase activity"/>
    <property type="evidence" value="ECO:0007669"/>
    <property type="project" value="TreeGrafter"/>
</dbReference>
<dbReference type="GO" id="GO:0005739">
    <property type="term" value="C:mitochondrion"/>
    <property type="evidence" value="ECO:0007669"/>
    <property type="project" value="TreeGrafter"/>
</dbReference>
<reference evidence="6 7" key="1">
    <citation type="submission" date="2024-05" db="EMBL/GenBank/DDBJ databases">
        <authorList>
            <person name="Wallberg A."/>
        </authorList>
    </citation>
    <scope>NUCLEOTIDE SEQUENCE [LARGE SCALE GENOMIC DNA]</scope>
</reference>
<name>A0AAV2RBS4_MEGNR</name>
<evidence type="ECO:0000313" key="6">
    <source>
        <dbReference type="EMBL" id="CAL4120666.1"/>
    </source>
</evidence>